<evidence type="ECO:0000313" key="1">
    <source>
        <dbReference type="EMBL" id="RKQ61797.1"/>
    </source>
</evidence>
<evidence type="ECO:0000313" key="2">
    <source>
        <dbReference type="Proteomes" id="UP000280881"/>
    </source>
</evidence>
<comment type="caution">
    <text evidence="1">The sequence shown here is derived from an EMBL/GenBank/DDBJ whole genome shotgun (WGS) entry which is preliminary data.</text>
</comment>
<dbReference type="OrthoDB" id="9770043at2"/>
<dbReference type="InterPro" id="IPR011042">
    <property type="entry name" value="6-blade_b-propeller_TolB-like"/>
</dbReference>
<dbReference type="RefSeq" id="WP_121171153.1">
    <property type="nucleotide sequence ID" value="NZ_RBIE01000002.1"/>
</dbReference>
<protein>
    <recommendedName>
        <fullName evidence="3">Sugar lactone lactonase YvrE</fullName>
    </recommendedName>
</protein>
<proteinExistence type="predicted"/>
<dbReference type="SUPFAM" id="SSF101898">
    <property type="entry name" value="NHL repeat"/>
    <property type="match status" value="1"/>
</dbReference>
<dbReference type="Proteomes" id="UP000280881">
    <property type="component" value="Unassembled WGS sequence"/>
</dbReference>
<dbReference type="Gene3D" id="2.120.10.30">
    <property type="entry name" value="TolB, C-terminal domain"/>
    <property type="match status" value="1"/>
</dbReference>
<accession>A0A420W6Z6</accession>
<sequence length="264" mass="28233">MGIVAGLTATAVAVLVFLFSINQGFKTPESAQCYKGKVYVSNVGNLPPDAKDGDGYIALVSKDGKILNDKFITGLNAPKGITFCSGKLFITDIDRVVVADPERGRILKGVPIKGAKFLNDAACYRGKVFVSDTQTNSIYTVDSENYSVKLYIKSHKLEGPNGLAFTKDGKLIVASWGGGKLIEVDGGIKVLASGFENLDGVAISKDGTIFFSDFSAGKIYAYKDGRVFTVAQGLTSPADIGYCRGELLVPEFLMNDVKVMKVKL</sequence>
<dbReference type="EMBL" id="RBIE01000002">
    <property type="protein sequence ID" value="RKQ61797.1"/>
    <property type="molecule type" value="Genomic_DNA"/>
</dbReference>
<reference evidence="1 2" key="1">
    <citation type="submission" date="2018-10" db="EMBL/GenBank/DDBJ databases">
        <title>Genomic Encyclopedia of Type Strains, Phase IV (KMG-IV): sequencing the most valuable type-strain genomes for metagenomic binning, comparative biology and taxonomic classification.</title>
        <authorList>
            <person name="Goeker M."/>
        </authorList>
    </citation>
    <scope>NUCLEOTIDE SEQUENCE [LARGE SCALE GENOMIC DNA]</scope>
    <source>
        <strain evidence="1 2">DSM 15521</strain>
    </source>
</reference>
<keyword evidence="2" id="KW-1185">Reference proteome</keyword>
<dbReference type="AlphaFoldDB" id="A0A420W6Z6"/>
<name>A0A420W6Z6_9BACT</name>
<evidence type="ECO:0008006" key="3">
    <source>
        <dbReference type="Google" id="ProtNLM"/>
    </source>
</evidence>
<organism evidence="1 2">
    <name type="scientific">Thermovibrio guaymasensis</name>
    <dbReference type="NCBI Taxonomy" id="240167"/>
    <lineage>
        <taxon>Bacteria</taxon>
        <taxon>Pseudomonadati</taxon>
        <taxon>Aquificota</taxon>
        <taxon>Aquificia</taxon>
        <taxon>Desulfurobacteriales</taxon>
        <taxon>Desulfurobacteriaceae</taxon>
        <taxon>Thermovibrio</taxon>
    </lineage>
</organism>
<gene>
    <name evidence="1" type="ORF">C7457_1244</name>
</gene>